<evidence type="ECO:0000256" key="2">
    <source>
        <dbReference type="SAM" id="SignalP"/>
    </source>
</evidence>
<feature type="region of interest" description="Disordered" evidence="1">
    <location>
        <begin position="37"/>
        <end position="83"/>
    </location>
</feature>
<keyword evidence="4" id="KW-1185">Reference proteome</keyword>
<comment type="caution">
    <text evidence="3">The sequence shown here is derived from an EMBL/GenBank/DDBJ whole genome shotgun (WGS) entry which is preliminary data.</text>
</comment>
<feature type="signal peptide" evidence="2">
    <location>
        <begin position="1"/>
        <end position="24"/>
    </location>
</feature>
<feature type="compositionally biased region" description="Polar residues" evidence="1">
    <location>
        <begin position="70"/>
        <end position="83"/>
    </location>
</feature>
<proteinExistence type="predicted"/>
<evidence type="ECO:0000313" key="3">
    <source>
        <dbReference type="EMBL" id="MCP8970670.1"/>
    </source>
</evidence>
<dbReference type="EMBL" id="JANCLT010000013">
    <property type="protein sequence ID" value="MCP8970670.1"/>
    <property type="molecule type" value="Genomic_DNA"/>
</dbReference>
<evidence type="ECO:0000313" key="4">
    <source>
        <dbReference type="Proteomes" id="UP001156102"/>
    </source>
</evidence>
<feature type="compositionally biased region" description="Low complexity" evidence="1">
    <location>
        <begin position="38"/>
        <end position="69"/>
    </location>
</feature>
<reference evidence="3" key="1">
    <citation type="submission" date="2022-07" db="EMBL/GenBank/DDBJ databases">
        <authorList>
            <person name="Li W.-J."/>
            <person name="Deng Q.-Q."/>
        </authorList>
    </citation>
    <scope>NUCLEOTIDE SEQUENCE</scope>
    <source>
        <strain evidence="3">SYSU M60031</strain>
    </source>
</reference>
<sequence length="83" mass="8638">MEKKKFTSWGISFASLALVAGAMAYFGITDQTTNQSGTQAVQSQASSDQQSDQASDTSTVQQTATQSSSGLQQHGFHTTTGGS</sequence>
<dbReference type="RefSeq" id="WP_254760595.1">
    <property type="nucleotide sequence ID" value="NZ_JANCLT010000013.1"/>
</dbReference>
<evidence type="ECO:0000256" key="1">
    <source>
        <dbReference type="SAM" id="MobiDB-lite"/>
    </source>
</evidence>
<protein>
    <submittedName>
        <fullName evidence="3">Uncharacterized protein</fullName>
    </submittedName>
</protein>
<name>A0AA41XC09_9BACI</name>
<keyword evidence="2" id="KW-0732">Signal</keyword>
<gene>
    <name evidence="3" type="ORF">NK662_19315</name>
</gene>
<dbReference type="Proteomes" id="UP001156102">
    <property type="component" value="Unassembled WGS sequence"/>
</dbReference>
<dbReference type="AlphaFoldDB" id="A0AA41XC09"/>
<accession>A0AA41XC09</accession>
<organism evidence="3 4">
    <name type="scientific">Ectobacillus ponti</name>
    <dbReference type="NCBI Taxonomy" id="2961894"/>
    <lineage>
        <taxon>Bacteria</taxon>
        <taxon>Bacillati</taxon>
        <taxon>Bacillota</taxon>
        <taxon>Bacilli</taxon>
        <taxon>Bacillales</taxon>
        <taxon>Bacillaceae</taxon>
        <taxon>Ectobacillus</taxon>
    </lineage>
</organism>
<feature type="chain" id="PRO_5041435569" evidence="2">
    <location>
        <begin position="25"/>
        <end position="83"/>
    </location>
</feature>